<protein>
    <recommendedName>
        <fullName evidence="8">DDE Tnp4 domain-containing protein</fullName>
    </recommendedName>
</protein>
<comment type="cofactor">
    <cofactor evidence="1">
        <name>a divalent metal cation</name>
        <dbReference type="ChEBI" id="CHEBI:60240"/>
    </cofactor>
</comment>
<name>A0AAV8XMZ4_9CUCU</name>
<proteinExistence type="inferred from homology"/>
<dbReference type="InterPro" id="IPR027806">
    <property type="entry name" value="HARBI1_dom"/>
</dbReference>
<dbReference type="InterPro" id="IPR045249">
    <property type="entry name" value="HARBI1-like"/>
</dbReference>
<dbReference type="PANTHER" id="PTHR22930">
    <property type="match status" value="1"/>
</dbReference>
<comment type="similarity">
    <text evidence="3">Belongs to the HARBI1 family.</text>
</comment>
<dbReference type="PANTHER" id="PTHR22930:SF269">
    <property type="entry name" value="NUCLEASE HARBI1-LIKE PROTEIN"/>
    <property type="match status" value="1"/>
</dbReference>
<keyword evidence="7" id="KW-0539">Nucleus</keyword>
<evidence type="ECO:0000313" key="10">
    <source>
        <dbReference type="Proteomes" id="UP001162156"/>
    </source>
</evidence>
<evidence type="ECO:0000256" key="6">
    <source>
        <dbReference type="ARBA" id="ARBA00022801"/>
    </source>
</evidence>
<dbReference type="Proteomes" id="UP001162156">
    <property type="component" value="Unassembled WGS sequence"/>
</dbReference>
<dbReference type="GO" id="GO:0005634">
    <property type="term" value="C:nucleus"/>
    <property type="evidence" value="ECO:0007669"/>
    <property type="project" value="UniProtKB-SubCell"/>
</dbReference>
<dbReference type="GO" id="GO:0046872">
    <property type="term" value="F:metal ion binding"/>
    <property type="evidence" value="ECO:0007669"/>
    <property type="project" value="UniProtKB-KW"/>
</dbReference>
<keyword evidence="6" id="KW-0378">Hydrolase</keyword>
<dbReference type="EMBL" id="JANEYF010003010">
    <property type="protein sequence ID" value="KAJ8940260.1"/>
    <property type="molecule type" value="Genomic_DNA"/>
</dbReference>
<gene>
    <name evidence="9" type="ORF">NQ314_010772</name>
</gene>
<dbReference type="GO" id="GO:0016787">
    <property type="term" value="F:hydrolase activity"/>
    <property type="evidence" value="ECO:0007669"/>
    <property type="project" value="UniProtKB-KW"/>
</dbReference>
<comment type="subcellular location">
    <subcellularLocation>
        <location evidence="2">Nucleus</location>
    </subcellularLocation>
</comment>
<dbReference type="AlphaFoldDB" id="A0AAV8XMZ4"/>
<organism evidence="9 10">
    <name type="scientific">Rhamnusium bicolor</name>
    <dbReference type="NCBI Taxonomy" id="1586634"/>
    <lineage>
        <taxon>Eukaryota</taxon>
        <taxon>Metazoa</taxon>
        <taxon>Ecdysozoa</taxon>
        <taxon>Arthropoda</taxon>
        <taxon>Hexapoda</taxon>
        <taxon>Insecta</taxon>
        <taxon>Pterygota</taxon>
        <taxon>Neoptera</taxon>
        <taxon>Endopterygota</taxon>
        <taxon>Coleoptera</taxon>
        <taxon>Polyphaga</taxon>
        <taxon>Cucujiformia</taxon>
        <taxon>Chrysomeloidea</taxon>
        <taxon>Cerambycidae</taxon>
        <taxon>Lepturinae</taxon>
        <taxon>Rhagiini</taxon>
        <taxon>Rhamnusium</taxon>
    </lineage>
</organism>
<keyword evidence="4" id="KW-0540">Nuclease</keyword>
<dbReference type="GO" id="GO:0004518">
    <property type="term" value="F:nuclease activity"/>
    <property type="evidence" value="ECO:0007669"/>
    <property type="project" value="UniProtKB-KW"/>
</dbReference>
<reference evidence="9" key="1">
    <citation type="journal article" date="2023" name="Insect Mol. Biol.">
        <title>Genome sequencing provides insights into the evolution of gene families encoding plant cell wall-degrading enzymes in longhorned beetles.</title>
        <authorList>
            <person name="Shin N.R."/>
            <person name="Okamura Y."/>
            <person name="Kirsch R."/>
            <person name="Pauchet Y."/>
        </authorList>
    </citation>
    <scope>NUCLEOTIDE SEQUENCE</scope>
    <source>
        <strain evidence="9">RBIC_L_NR</strain>
    </source>
</reference>
<evidence type="ECO:0000256" key="4">
    <source>
        <dbReference type="ARBA" id="ARBA00022722"/>
    </source>
</evidence>
<keyword evidence="5" id="KW-0479">Metal-binding</keyword>
<evidence type="ECO:0000256" key="2">
    <source>
        <dbReference type="ARBA" id="ARBA00004123"/>
    </source>
</evidence>
<evidence type="ECO:0000256" key="3">
    <source>
        <dbReference type="ARBA" id="ARBA00006958"/>
    </source>
</evidence>
<evidence type="ECO:0000256" key="1">
    <source>
        <dbReference type="ARBA" id="ARBA00001968"/>
    </source>
</evidence>
<dbReference type="Pfam" id="PF13359">
    <property type="entry name" value="DDE_Tnp_4"/>
    <property type="match status" value="1"/>
</dbReference>
<evidence type="ECO:0000256" key="5">
    <source>
        <dbReference type="ARBA" id="ARBA00022723"/>
    </source>
</evidence>
<evidence type="ECO:0000256" key="7">
    <source>
        <dbReference type="ARBA" id="ARBA00023242"/>
    </source>
</evidence>
<keyword evidence="10" id="KW-1185">Reference proteome</keyword>
<accession>A0AAV8XMZ4</accession>
<feature type="domain" description="DDE Tnp4" evidence="8">
    <location>
        <begin position="87"/>
        <end position="253"/>
    </location>
</feature>
<evidence type="ECO:0000259" key="8">
    <source>
        <dbReference type="Pfam" id="PF13359"/>
    </source>
</evidence>
<evidence type="ECO:0000313" key="9">
    <source>
        <dbReference type="EMBL" id="KAJ8940260.1"/>
    </source>
</evidence>
<sequence>MDFYDQLTNRIAQRENLSISGFINAGNCIGILLGKSTAHYVIKETCEILWNILSPIILKATSDNNEWKEIMNGFYKRWNIPNCVGALDGKYIFVQAPTHSGSDYFSYKKSFSTILMATYDAFYKFILIDIGAAGSQHDNTVFRGSAFGKAIMEDDILNVPKDRKLPHINTNLPYYVVADQAFLLHNRIMRPYPGDRHGLDETKTVFNYKLSRERRCIENTFGILVQRWCILRKPIVADITCEQITKACVVMHNYIQISEGELPVSQSEYCPTGTTDYVDENGVLRPGSWRDENISLQSVNEVGSNNASKKV</sequence>
<comment type="caution">
    <text evidence="9">The sequence shown here is derived from an EMBL/GenBank/DDBJ whole genome shotgun (WGS) entry which is preliminary data.</text>
</comment>